<evidence type="ECO:0000313" key="1">
    <source>
        <dbReference type="EMBL" id="JAD99265.1"/>
    </source>
</evidence>
<accession>A0A0A9EN25</accession>
<dbReference type="EMBL" id="GBRH01198630">
    <property type="protein sequence ID" value="JAD99265.1"/>
    <property type="molecule type" value="Transcribed_RNA"/>
</dbReference>
<reference evidence="1" key="2">
    <citation type="journal article" date="2015" name="Data Brief">
        <title>Shoot transcriptome of the giant reed, Arundo donax.</title>
        <authorList>
            <person name="Barrero R.A."/>
            <person name="Guerrero F.D."/>
            <person name="Moolhuijzen P."/>
            <person name="Goolsby J.A."/>
            <person name="Tidwell J."/>
            <person name="Bellgard S.E."/>
            <person name="Bellgard M.I."/>
        </authorList>
    </citation>
    <scope>NUCLEOTIDE SEQUENCE</scope>
    <source>
        <tissue evidence="1">Shoot tissue taken approximately 20 cm above the soil surface</tissue>
    </source>
</reference>
<dbReference type="AlphaFoldDB" id="A0A0A9EN25"/>
<protein>
    <submittedName>
        <fullName evidence="1">Uncharacterized protein</fullName>
    </submittedName>
</protein>
<name>A0A0A9EN25_ARUDO</name>
<reference evidence="1" key="1">
    <citation type="submission" date="2014-09" db="EMBL/GenBank/DDBJ databases">
        <authorList>
            <person name="Magalhaes I.L.F."/>
            <person name="Oliveira U."/>
            <person name="Santos F.R."/>
            <person name="Vidigal T.H.D.A."/>
            <person name="Brescovit A.D."/>
            <person name="Santos A.J."/>
        </authorList>
    </citation>
    <scope>NUCLEOTIDE SEQUENCE</scope>
    <source>
        <tissue evidence="1">Shoot tissue taken approximately 20 cm above the soil surface</tissue>
    </source>
</reference>
<sequence length="49" mass="5630">MTIQIRCIPVDQYVGRIQKKLLWICKTSKSSGLQNNAPLLNMLQRITIT</sequence>
<organism evidence="1">
    <name type="scientific">Arundo donax</name>
    <name type="common">Giant reed</name>
    <name type="synonym">Donax arundinaceus</name>
    <dbReference type="NCBI Taxonomy" id="35708"/>
    <lineage>
        <taxon>Eukaryota</taxon>
        <taxon>Viridiplantae</taxon>
        <taxon>Streptophyta</taxon>
        <taxon>Embryophyta</taxon>
        <taxon>Tracheophyta</taxon>
        <taxon>Spermatophyta</taxon>
        <taxon>Magnoliopsida</taxon>
        <taxon>Liliopsida</taxon>
        <taxon>Poales</taxon>
        <taxon>Poaceae</taxon>
        <taxon>PACMAD clade</taxon>
        <taxon>Arundinoideae</taxon>
        <taxon>Arundineae</taxon>
        <taxon>Arundo</taxon>
    </lineage>
</organism>
<proteinExistence type="predicted"/>